<reference evidence="1 2" key="1">
    <citation type="journal article" date="2017" name="ISME J.">
        <title>Energy and carbon metabolisms in a deep terrestrial subsurface fluid microbial community.</title>
        <authorList>
            <person name="Momper L."/>
            <person name="Jungbluth S.P."/>
            <person name="Lee M.D."/>
            <person name="Amend J.P."/>
        </authorList>
    </citation>
    <scope>NUCLEOTIDE SEQUENCE [LARGE SCALE GENOMIC DNA]</scope>
    <source>
        <strain evidence="1">SURF_17</strain>
    </source>
</reference>
<evidence type="ECO:0000313" key="2">
    <source>
        <dbReference type="Proteomes" id="UP000285961"/>
    </source>
</evidence>
<proteinExistence type="predicted"/>
<sequence length="71" mass="8048">MPIFHEGALVGRLDPKMHRDRKQLEIKGIFLEDGFRRNKDFDTGLADTLKDLAVFLGAEKIALPKGWGKLL</sequence>
<dbReference type="AlphaFoldDB" id="A0A419EWY5"/>
<accession>A0A419EWY5</accession>
<evidence type="ECO:0000313" key="1">
    <source>
        <dbReference type="EMBL" id="RJP69072.1"/>
    </source>
</evidence>
<gene>
    <name evidence="1" type="ORF">C4532_11585</name>
</gene>
<protein>
    <submittedName>
        <fullName evidence="1">Uncharacterized protein</fullName>
    </submittedName>
</protein>
<dbReference type="Proteomes" id="UP000285961">
    <property type="component" value="Unassembled WGS sequence"/>
</dbReference>
<dbReference type="EMBL" id="QZKI01000086">
    <property type="protein sequence ID" value="RJP69072.1"/>
    <property type="molecule type" value="Genomic_DNA"/>
</dbReference>
<name>A0A419EWY5_9BACT</name>
<organism evidence="1 2">
    <name type="scientific">Candidatus Abyssobacteria bacterium SURF_17</name>
    <dbReference type="NCBI Taxonomy" id="2093361"/>
    <lineage>
        <taxon>Bacteria</taxon>
        <taxon>Pseudomonadati</taxon>
        <taxon>Candidatus Hydrogenedentota</taxon>
        <taxon>Candidatus Abyssobacteria</taxon>
    </lineage>
</organism>
<comment type="caution">
    <text evidence="1">The sequence shown here is derived from an EMBL/GenBank/DDBJ whole genome shotgun (WGS) entry which is preliminary data.</text>
</comment>